<keyword evidence="1" id="KW-0812">Transmembrane</keyword>
<reference evidence="2 3" key="2">
    <citation type="submission" date="2018-10" db="EMBL/GenBank/DDBJ databases">
        <authorList>
            <consortium name="Pathogen Informatics"/>
        </authorList>
    </citation>
    <scope>NUCLEOTIDE SEQUENCE [LARGE SCALE GENOMIC DNA]</scope>
</reference>
<keyword evidence="1" id="KW-0472">Membrane</keyword>
<dbReference type="EMBL" id="UXUI01013522">
    <property type="protein sequence ID" value="VDD97377.1"/>
    <property type="molecule type" value="Genomic_DNA"/>
</dbReference>
<dbReference type="AlphaFoldDB" id="A0A0N4VPN3"/>
<evidence type="ECO:0000313" key="2">
    <source>
        <dbReference type="EMBL" id="VDD97377.1"/>
    </source>
</evidence>
<protein>
    <submittedName>
        <fullName evidence="2 4">Uncharacterized protein</fullName>
    </submittedName>
</protein>
<name>A0A0N4VPN3_ENTVE</name>
<sequence length="80" mass="8967">MVLVAKTVMVMVLVVMMSMMAIMVIVIVIVTEMVMMIVLLMLMMAATIQMCRLNSIGKVEPIGKQEREGFPVFFGSFCLF</sequence>
<evidence type="ECO:0000313" key="3">
    <source>
        <dbReference type="Proteomes" id="UP000274131"/>
    </source>
</evidence>
<evidence type="ECO:0000313" key="4">
    <source>
        <dbReference type="WBParaSite" id="EVEC_0001296201-mRNA-1"/>
    </source>
</evidence>
<dbReference type="WBParaSite" id="EVEC_0001296201-mRNA-1">
    <property type="protein sequence ID" value="EVEC_0001296201-mRNA-1"/>
    <property type="gene ID" value="EVEC_0001296201"/>
</dbReference>
<accession>A0A0N4VPN3</accession>
<proteinExistence type="predicted"/>
<gene>
    <name evidence="2" type="ORF">EVEC_LOCUS12128</name>
</gene>
<dbReference type="Proteomes" id="UP000274131">
    <property type="component" value="Unassembled WGS sequence"/>
</dbReference>
<organism evidence="4">
    <name type="scientific">Enterobius vermicularis</name>
    <name type="common">Human pinworm</name>
    <dbReference type="NCBI Taxonomy" id="51028"/>
    <lineage>
        <taxon>Eukaryota</taxon>
        <taxon>Metazoa</taxon>
        <taxon>Ecdysozoa</taxon>
        <taxon>Nematoda</taxon>
        <taxon>Chromadorea</taxon>
        <taxon>Rhabditida</taxon>
        <taxon>Spirurina</taxon>
        <taxon>Oxyuridomorpha</taxon>
        <taxon>Oxyuroidea</taxon>
        <taxon>Oxyuridae</taxon>
        <taxon>Enterobius</taxon>
    </lineage>
</organism>
<evidence type="ECO:0000256" key="1">
    <source>
        <dbReference type="SAM" id="Phobius"/>
    </source>
</evidence>
<feature type="transmembrane region" description="Helical" evidence="1">
    <location>
        <begin position="12"/>
        <end position="42"/>
    </location>
</feature>
<keyword evidence="3" id="KW-1185">Reference proteome</keyword>
<keyword evidence="1" id="KW-1133">Transmembrane helix</keyword>
<reference evidence="4" key="1">
    <citation type="submission" date="2017-02" db="UniProtKB">
        <authorList>
            <consortium name="WormBaseParasite"/>
        </authorList>
    </citation>
    <scope>IDENTIFICATION</scope>
</reference>